<dbReference type="PANTHER" id="PTHR44757">
    <property type="entry name" value="DIGUANYLATE CYCLASE DGCP"/>
    <property type="match status" value="1"/>
</dbReference>
<evidence type="ECO:0000259" key="4">
    <source>
        <dbReference type="PROSITE" id="PS50112"/>
    </source>
</evidence>
<dbReference type="PANTHER" id="PTHR44757:SF2">
    <property type="entry name" value="BIOFILM ARCHITECTURE MAINTENANCE PROTEIN MBAA"/>
    <property type="match status" value="1"/>
</dbReference>
<dbReference type="Pfam" id="PF08448">
    <property type="entry name" value="PAS_4"/>
    <property type="match status" value="1"/>
</dbReference>
<feature type="modified residue" description="4-aspartylphosphate" evidence="2">
    <location>
        <position position="868"/>
    </location>
</feature>
<dbReference type="InterPro" id="IPR013656">
    <property type="entry name" value="PAS_4"/>
</dbReference>
<organism evidence="8 10">
    <name type="scientific">Iodobacter fluviatilis</name>
    <dbReference type="NCBI Taxonomy" id="537"/>
    <lineage>
        <taxon>Bacteria</taxon>
        <taxon>Pseudomonadati</taxon>
        <taxon>Pseudomonadota</taxon>
        <taxon>Betaproteobacteria</taxon>
        <taxon>Neisseriales</taxon>
        <taxon>Chitinibacteraceae</taxon>
        <taxon>Iodobacter</taxon>
    </lineage>
</organism>
<feature type="domain" description="GGDEF" evidence="7">
    <location>
        <begin position="411"/>
        <end position="543"/>
    </location>
</feature>
<evidence type="ECO:0000313" key="11">
    <source>
        <dbReference type="Proteomes" id="UP000295794"/>
    </source>
</evidence>
<dbReference type="Gene3D" id="3.30.450.20">
    <property type="entry name" value="PAS domain"/>
    <property type="match status" value="2"/>
</dbReference>
<dbReference type="InterPro" id="IPR001633">
    <property type="entry name" value="EAL_dom"/>
</dbReference>
<evidence type="ECO:0000256" key="1">
    <source>
        <dbReference type="ARBA" id="ARBA00051114"/>
    </source>
</evidence>
<dbReference type="InterPro" id="IPR000014">
    <property type="entry name" value="PAS"/>
</dbReference>
<dbReference type="GO" id="GO:0000160">
    <property type="term" value="P:phosphorelay signal transduction system"/>
    <property type="evidence" value="ECO:0007669"/>
    <property type="project" value="InterPro"/>
</dbReference>
<dbReference type="GO" id="GO:0071111">
    <property type="term" value="F:cyclic-guanylate-specific phosphodiesterase activity"/>
    <property type="evidence" value="ECO:0007669"/>
    <property type="project" value="UniProtKB-EC"/>
</dbReference>
<dbReference type="Proteomes" id="UP000255108">
    <property type="component" value="Unassembled WGS sequence"/>
</dbReference>
<reference evidence="8 10" key="1">
    <citation type="submission" date="2018-06" db="EMBL/GenBank/DDBJ databases">
        <authorList>
            <consortium name="Pathogen Informatics"/>
            <person name="Doyle S."/>
        </authorList>
    </citation>
    <scope>NUCLEOTIDE SEQUENCE [LARGE SCALE GENOMIC DNA]</scope>
    <source>
        <strain evidence="8 10">NCTC11159</strain>
    </source>
</reference>
<dbReference type="NCBIfam" id="TIGR00254">
    <property type="entry name" value="GGDEF"/>
    <property type="match status" value="1"/>
</dbReference>
<dbReference type="RefSeq" id="WP_115228713.1">
    <property type="nucleotide sequence ID" value="NZ_CAWOLO010000007.1"/>
</dbReference>
<dbReference type="EMBL" id="UGHR01000003">
    <property type="protein sequence ID" value="STR44985.1"/>
    <property type="molecule type" value="Genomic_DNA"/>
</dbReference>
<dbReference type="SUPFAM" id="SSF52172">
    <property type="entry name" value="CheY-like"/>
    <property type="match status" value="1"/>
</dbReference>
<feature type="domain" description="PAC" evidence="5">
    <location>
        <begin position="327"/>
        <end position="379"/>
    </location>
</feature>
<dbReference type="Gene3D" id="3.20.20.450">
    <property type="entry name" value="EAL domain"/>
    <property type="match status" value="1"/>
</dbReference>
<dbReference type="InterPro" id="IPR043128">
    <property type="entry name" value="Rev_trsase/Diguanyl_cyclase"/>
</dbReference>
<dbReference type="InterPro" id="IPR029787">
    <property type="entry name" value="Nucleotide_cyclase"/>
</dbReference>
<name>A0A377SUD5_9NEIS</name>
<evidence type="ECO:0000259" key="7">
    <source>
        <dbReference type="PROSITE" id="PS50887"/>
    </source>
</evidence>
<dbReference type="InterPro" id="IPR000700">
    <property type="entry name" value="PAS-assoc_C"/>
</dbReference>
<dbReference type="PROSITE" id="PS50887">
    <property type="entry name" value="GGDEF"/>
    <property type="match status" value="1"/>
</dbReference>
<dbReference type="PROSITE" id="PS50113">
    <property type="entry name" value="PAC"/>
    <property type="match status" value="1"/>
</dbReference>
<evidence type="ECO:0000313" key="8">
    <source>
        <dbReference type="EMBL" id="STR44985.1"/>
    </source>
</evidence>
<sequence length="948" mass="106555">MANIATILNICSDPVQLQQSSQLLNLGGYKVLTAASNEKALQLCHHAIDAIIIGGLSNTKIPLCCTFQSKLNTQNIPLLLLHQKHQPCPLCLAHSRTAALSWPCDLASLMDALGQLINQQTPAAEHTSLPRQAAFFDQSNDLICTLSAKGQLDYLNQAGYKLLGLKPNEASGKMLSDFMPPDAQAAFNESTLPQTLKNGIYSQESSLFDAFGNQHPLWQTLINQPEYSPFNIILRARDISHQKHTEHELQQQKLFHAALEALSLAVMISDSKDKNHPVVYINQAFSAITGYSAKDVLGQNGRILLRNKLDQPELEILRRTLRNRACGHFVLECFRKDGARYANEVFVSPLLDQQGEATHYISIFHDVSERQRQELQLAQLATHDPLTGLANRALLNDRLARAITHSQRYNSIAAILLIDLDRFKKVNDSLGHAIGDILLKLVASRLESMMRAGDTIARMGGDEFAIVSELVNQEDAATVARKVQQMLSTPFHIGKTELFITPSIGISFAPMDGANADSLLRRADVALYQVKENGRNHFRFFSPEMNQRASHILEMESALRNALQNKEFQLYYQPQIDLYSGELIGAEALIRWQHPEMGQIQPSQFIPFAEESGIIIPIGEWVLNEACIQAKKWQEQLSIPVTVNLSALQFRQENIVAIITKALNNANLEGKWLELELTESVVVQNLDAAIIYLKQLKQLGISLAMDDFGTGYSSLGYLKQFPFNTLKIDRSFIQNVTTEPNDALIAIAIISMAHSLRLNVVAEGVETESQLNFLHRQNCDLIQGYYYSKPLPADEFDTFIANVKKQPFKNKIREQNSRTLLIVDDEPDILNALKRLFRRSGYQIFTSTSALDALELLALNSIHVIISDQRMPQMHGSEFLRRVRELYPDTVRIMLTGYTELNALTNAINSAGIYKFITKPWEDEDLLEEVRHAFAYYEQTIKHKQGSF</sequence>
<feature type="domain" description="Response regulatory" evidence="3">
    <location>
        <begin position="819"/>
        <end position="934"/>
    </location>
</feature>
<dbReference type="CDD" id="cd01949">
    <property type="entry name" value="GGDEF"/>
    <property type="match status" value="1"/>
</dbReference>
<dbReference type="OrthoDB" id="9813903at2"/>
<feature type="domain" description="PAS" evidence="4">
    <location>
        <begin position="251"/>
        <end position="323"/>
    </location>
</feature>
<evidence type="ECO:0000259" key="3">
    <source>
        <dbReference type="PROSITE" id="PS50110"/>
    </source>
</evidence>
<dbReference type="FunFam" id="3.30.70.270:FF:000001">
    <property type="entry name" value="Diguanylate cyclase domain protein"/>
    <property type="match status" value="1"/>
</dbReference>
<dbReference type="CDD" id="cd01948">
    <property type="entry name" value="EAL"/>
    <property type="match status" value="1"/>
</dbReference>
<dbReference type="InterPro" id="IPR011006">
    <property type="entry name" value="CheY-like_superfamily"/>
</dbReference>
<dbReference type="PROSITE" id="PS50883">
    <property type="entry name" value="EAL"/>
    <property type="match status" value="1"/>
</dbReference>
<reference evidence="9 11" key="2">
    <citation type="submission" date="2019-03" db="EMBL/GenBank/DDBJ databases">
        <title>Genomic Encyclopedia of Type Strains, Phase IV (KMG-IV): sequencing the most valuable type-strain genomes for metagenomic binning, comparative biology and taxonomic classification.</title>
        <authorList>
            <person name="Goeker M."/>
        </authorList>
    </citation>
    <scope>NUCLEOTIDE SEQUENCE [LARGE SCALE GENOMIC DNA]</scope>
    <source>
        <strain evidence="9 11">DSM 3764</strain>
    </source>
</reference>
<evidence type="ECO:0000256" key="2">
    <source>
        <dbReference type="PROSITE-ProRule" id="PRU00169"/>
    </source>
</evidence>
<dbReference type="Pfam" id="PF13426">
    <property type="entry name" value="PAS_9"/>
    <property type="match status" value="1"/>
</dbReference>
<dbReference type="PROSITE" id="PS50110">
    <property type="entry name" value="RESPONSE_REGULATORY"/>
    <property type="match status" value="1"/>
</dbReference>
<dbReference type="SMART" id="SM00267">
    <property type="entry name" value="GGDEF"/>
    <property type="match status" value="1"/>
</dbReference>
<dbReference type="EC" id="3.1.4.52" evidence="8"/>
<dbReference type="SMART" id="SM00086">
    <property type="entry name" value="PAC"/>
    <property type="match status" value="1"/>
</dbReference>
<feature type="domain" description="PAS" evidence="4">
    <location>
        <begin position="128"/>
        <end position="199"/>
    </location>
</feature>
<dbReference type="SUPFAM" id="SSF55785">
    <property type="entry name" value="PYP-like sensor domain (PAS domain)"/>
    <property type="match status" value="2"/>
</dbReference>
<dbReference type="Gene3D" id="3.40.50.2300">
    <property type="match status" value="1"/>
</dbReference>
<dbReference type="CDD" id="cd00130">
    <property type="entry name" value="PAS"/>
    <property type="match status" value="2"/>
</dbReference>
<dbReference type="Pfam" id="PF00072">
    <property type="entry name" value="Response_reg"/>
    <property type="match status" value="1"/>
</dbReference>
<feature type="domain" description="EAL" evidence="6">
    <location>
        <begin position="552"/>
        <end position="804"/>
    </location>
</feature>
<evidence type="ECO:0000313" key="9">
    <source>
        <dbReference type="EMBL" id="TCU85567.1"/>
    </source>
</evidence>
<dbReference type="Proteomes" id="UP000295794">
    <property type="component" value="Unassembled WGS sequence"/>
</dbReference>
<dbReference type="Pfam" id="PF00990">
    <property type="entry name" value="GGDEF"/>
    <property type="match status" value="1"/>
</dbReference>
<dbReference type="InterPro" id="IPR000160">
    <property type="entry name" value="GGDEF_dom"/>
</dbReference>
<keyword evidence="8" id="KW-0378">Hydrolase</keyword>
<dbReference type="SUPFAM" id="SSF55073">
    <property type="entry name" value="Nucleotide cyclase"/>
    <property type="match status" value="1"/>
</dbReference>
<keyword evidence="11" id="KW-1185">Reference proteome</keyword>
<dbReference type="InterPro" id="IPR035919">
    <property type="entry name" value="EAL_sf"/>
</dbReference>
<dbReference type="InterPro" id="IPR035965">
    <property type="entry name" value="PAS-like_dom_sf"/>
</dbReference>
<comment type="catalytic activity">
    <reaction evidence="1">
        <text>3',3'-c-di-GMP + H2O = 5'-phosphoguanylyl(3'-&gt;5')guanosine + H(+)</text>
        <dbReference type="Rhea" id="RHEA:24902"/>
        <dbReference type="ChEBI" id="CHEBI:15377"/>
        <dbReference type="ChEBI" id="CHEBI:15378"/>
        <dbReference type="ChEBI" id="CHEBI:58754"/>
        <dbReference type="ChEBI" id="CHEBI:58805"/>
        <dbReference type="EC" id="3.1.4.52"/>
    </reaction>
    <physiologicalReaction direction="left-to-right" evidence="1">
        <dbReference type="Rhea" id="RHEA:24903"/>
    </physiologicalReaction>
</comment>
<dbReference type="InterPro" id="IPR052155">
    <property type="entry name" value="Biofilm_reg_signaling"/>
</dbReference>
<evidence type="ECO:0000259" key="6">
    <source>
        <dbReference type="PROSITE" id="PS50883"/>
    </source>
</evidence>
<dbReference type="AlphaFoldDB" id="A0A377SUD5"/>
<keyword evidence="2" id="KW-0597">Phosphoprotein</keyword>
<dbReference type="EMBL" id="SMBT01000007">
    <property type="protein sequence ID" value="TCU85567.1"/>
    <property type="molecule type" value="Genomic_DNA"/>
</dbReference>
<dbReference type="Pfam" id="PF00563">
    <property type="entry name" value="EAL"/>
    <property type="match status" value="1"/>
</dbReference>
<dbReference type="CDD" id="cd17569">
    <property type="entry name" value="REC_HupR-like"/>
    <property type="match status" value="1"/>
</dbReference>
<dbReference type="FunFam" id="3.20.20.450:FF:000001">
    <property type="entry name" value="Cyclic di-GMP phosphodiesterase yahA"/>
    <property type="match status" value="1"/>
</dbReference>
<evidence type="ECO:0000259" key="5">
    <source>
        <dbReference type="PROSITE" id="PS50113"/>
    </source>
</evidence>
<dbReference type="SUPFAM" id="SSF141868">
    <property type="entry name" value="EAL domain-like"/>
    <property type="match status" value="1"/>
</dbReference>
<protein>
    <submittedName>
        <fullName evidence="8">Cyclic di-GMP phosphodiesterase Gmr</fullName>
        <ecNumber evidence="8">3.1.4.52</ecNumber>
    </submittedName>
    <submittedName>
        <fullName evidence="9">PAS domain S-box-containing protein/diguanylate cyclase (GGDEF)-like protein</fullName>
    </submittedName>
</protein>
<dbReference type="PROSITE" id="PS50112">
    <property type="entry name" value="PAS"/>
    <property type="match status" value="2"/>
</dbReference>
<dbReference type="InterPro" id="IPR001610">
    <property type="entry name" value="PAC"/>
</dbReference>
<proteinExistence type="predicted"/>
<dbReference type="SMART" id="SM00448">
    <property type="entry name" value="REC"/>
    <property type="match status" value="1"/>
</dbReference>
<dbReference type="SMART" id="SM00052">
    <property type="entry name" value="EAL"/>
    <property type="match status" value="1"/>
</dbReference>
<gene>
    <name evidence="8" type="primary">gmr_6</name>
    <name evidence="9" type="ORF">EV682_10777</name>
    <name evidence="8" type="ORF">NCTC11159_03531</name>
</gene>
<accession>A0A377SUD5</accession>
<evidence type="ECO:0000313" key="10">
    <source>
        <dbReference type="Proteomes" id="UP000255108"/>
    </source>
</evidence>
<dbReference type="SMART" id="SM00091">
    <property type="entry name" value="PAS"/>
    <property type="match status" value="2"/>
</dbReference>
<dbReference type="GO" id="GO:0071732">
    <property type="term" value="P:cellular response to nitric oxide"/>
    <property type="evidence" value="ECO:0007669"/>
    <property type="project" value="UniProtKB-ARBA"/>
</dbReference>
<dbReference type="InterPro" id="IPR001789">
    <property type="entry name" value="Sig_transdc_resp-reg_receiver"/>
</dbReference>
<dbReference type="Gene3D" id="3.30.70.270">
    <property type="match status" value="1"/>
</dbReference>
<dbReference type="NCBIfam" id="TIGR00229">
    <property type="entry name" value="sensory_box"/>
    <property type="match status" value="2"/>
</dbReference>